<dbReference type="SUPFAM" id="SSF49562">
    <property type="entry name" value="C2 domain (Calcium/lipid-binding domain, CaLB)"/>
    <property type="match status" value="1"/>
</dbReference>
<keyword evidence="2" id="KW-0106">Calcium</keyword>
<protein>
    <recommendedName>
        <fullName evidence="4">C2 domain-containing protein</fullName>
    </recommendedName>
</protein>
<organism evidence="5 6">
    <name type="scientific">Mikania micrantha</name>
    <name type="common">bitter vine</name>
    <dbReference type="NCBI Taxonomy" id="192012"/>
    <lineage>
        <taxon>Eukaryota</taxon>
        <taxon>Viridiplantae</taxon>
        <taxon>Streptophyta</taxon>
        <taxon>Embryophyta</taxon>
        <taxon>Tracheophyta</taxon>
        <taxon>Spermatophyta</taxon>
        <taxon>Magnoliopsida</taxon>
        <taxon>eudicotyledons</taxon>
        <taxon>Gunneridae</taxon>
        <taxon>Pentapetalae</taxon>
        <taxon>asterids</taxon>
        <taxon>campanulids</taxon>
        <taxon>Asterales</taxon>
        <taxon>Asteraceae</taxon>
        <taxon>Asteroideae</taxon>
        <taxon>Heliantheae alliance</taxon>
        <taxon>Eupatorieae</taxon>
        <taxon>Mikania</taxon>
    </lineage>
</organism>
<evidence type="ECO:0000256" key="3">
    <source>
        <dbReference type="SAM" id="MobiDB-lite"/>
    </source>
</evidence>
<evidence type="ECO:0000313" key="6">
    <source>
        <dbReference type="Proteomes" id="UP000326396"/>
    </source>
</evidence>
<dbReference type="PANTHER" id="PTHR46502:SF18">
    <property type="entry name" value="C2 DOMAIN-CONTAINING PROTEIN"/>
    <property type="match status" value="1"/>
</dbReference>
<proteinExistence type="predicted"/>
<reference evidence="5 6" key="1">
    <citation type="submission" date="2019-05" db="EMBL/GenBank/DDBJ databases">
        <title>Mikania micrantha, genome provides insights into the molecular mechanism of rapid growth.</title>
        <authorList>
            <person name="Liu B."/>
        </authorList>
    </citation>
    <scope>NUCLEOTIDE SEQUENCE [LARGE SCALE GENOMIC DNA]</scope>
    <source>
        <strain evidence="5">NLD-2019</strain>
        <tissue evidence="5">Leaf</tissue>
    </source>
</reference>
<dbReference type="InterPro" id="IPR035892">
    <property type="entry name" value="C2_domain_sf"/>
</dbReference>
<evidence type="ECO:0000313" key="5">
    <source>
        <dbReference type="EMBL" id="KAD3336218.1"/>
    </source>
</evidence>
<dbReference type="Proteomes" id="UP000326396">
    <property type="component" value="Linkage Group LG6"/>
</dbReference>
<keyword evidence="1" id="KW-0479">Metal-binding</keyword>
<dbReference type="EMBL" id="SZYD01000016">
    <property type="protein sequence ID" value="KAD3336218.1"/>
    <property type="molecule type" value="Genomic_DNA"/>
</dbReference>
<dbReference type="Pfam" id="PF00168">
    <property type="entry name" value="C2"/>
    <property type="match status" value="1"/>
</dbReference>
<gene>
    <name evidence="5" type="ORF">E3N88_31737</name>
</gene>
<dbReference type="Gene3D" id="2.60.40.150">
    <property type="entry name" value="C2 domain"/>
    <property type="match status" value="1"/>
</dbReference>
<comment type="caution">
    <text evidence="5">The sequence shown here is derived from an EMBL/GenBank/DDBJ whole genome shotgun (WGS) entry which is preliminary data.</text>
</comment>
<sequence>MVCCTTKAVNRPYVCVEYGDQKRISKVAEGKGKKSIWDQKFDFEIDQPIDENNSSFRKLVFHVMDKHKLSDDGYVGEATIHVKDVVLMGMEKGEATLESRKYRVVREDKSYTGDISAAISFKTPEIEIKRKRRYKGLQLGRRGHVEVLLEFAGGPAEVCRSCDGMGSVPLFSVSRSDTHREEGDESDERWPLVAGLT</sequence>
<evidence type="ECO:0000256" key="2">
    <source>
        <dbReference type="ARBA" id="ARBA00022837"/>
    </source>
</evidence>
<dbReference type="GO" id="GO:0046872">
    <property type="term" value="F:metal ion binding"/>
    <property type="evidence" value="ECO:0007669"/>
    <property type="project" value="UniProtKB-KW"/>
</dbReference>
<dbReference type="PANTHER" id="PTHR46502">
    <property type="entry name" value="C2 DOMAIN-CONTAINING"/>
    <property type="match status" value="1"/>
</dbReference>
<name>A0A5N6M950_9ASTR</name>
<evidence type="ECO:0000259" key="4">
    <source>
        <dbReference type="PROSITE" id="PS50004"/>
    </source>
</evidence>
<accession>A0A5N6M950</accession>
<evidence type="ECO:0000256" key="1">
    <source>
        <dbReference type="ARBA" id="ARBA00022723"/>
    </source>
</evidence>
<feature type="domain" description="C2" evidence="4">
    <location>
        <begin position="1"/>
        <end position="97"/>
    </location>
</feature>
<keyword evidence="6" id="KW-1185">Reference proteome</keyword>
<dbReference type="InterPro" id="IPR000008">
    <property type="entry name" value="C2_dom"/>
</dbReference>
<dbReference type="PROSITE" id="PS50004">
    <property type="entry name" value="C2"/>
    <property type="match status" value="1"/>
</dbReference>
<dbReference type="OrthoDB" id="419768at2759"/>
<feature type="region of interest" description="Disordered" evidence="3">
    <location>
        <begin position="175"/>
        <end position="197"/>
    </location>
</feature>
<dbReference type="AlphaFoldDB" id="A0A5N6M950"/>